<dbReference type="AlphaFoldDB" id="A0A1L9VIV0"/>
<reference evidence="2" key="1">
    <citation type="journal article" date="2017" name="Genome Biol.">
        <title>Comparative genomics reveals high biological diversity and specific adaptations in the industrially and medically important fungal genus Aspergillus.</title>
        <authorList>
            <person name="de Vries R.P."/>
            <person name="Riley R."/>
            <person name="Wiebenga A."/>
            <person name="Aguilar-Osorio G."/>
            <person name="Amillis S."/>
            <person name="Uchima C.A."/>
            <person name="Anderluh G."/>
            <person name="Asadollahi M."/>
            <person name="Askin M."/>
            <person name="Barry K."/>
            <person name="Battaglia E."/>
            <person name="Bayram O."/>
            <person name="Benocci T."/>
            <person name="Braus-Stromeyer S.A."/>
            <person name="Caldana C."/>
            <person name="Canovas D."/>
            <person name="Cerqueira G.C."/>
            <person name="Chen F."/>
            <person name="Chen W."/>
            <person name="Choi C."/>
            <person name="Clum A."/>
            <person name="Dos Santos R.A."/>
            <person name="Damasio A.R."/>
            <person name="Diallinas G."/>
            <person name="Emri T."/>
            <person name="Fekete E."/>
            <person name="Flipphi M."/>
            <person name="Freyberg S."/>
            <person name="Gallo A."/>
            <person name="Gournas C."/>
            <person name="Habgood R."/>
            <person name="Hainaut M."/>
            <person name="Harispe M.L."/>
            <person name="Henrissat B."/>
            <person name="Hilden K.S."/>
            <person name="Hope R."/>
            <person name="Hossain A."/>
            <person name="Karabika E."/>
            <person name="Karaffa L."/>
            <person name="Karanyi Z."/>
            <person name="Krasevec N."/>
            <person name="Kuo A."/>
            <person name="Kusch H."/>
            <person name="LaButti K."/>
            <person name="Lagendijk E.L."/>
            <person name="Lapidus A."/>
            <person name="Levasseur A."/>
            <person name="Lindquist E."/>
            <person name="Lipzen A."/>
            <person name="Logrieco A.F."/>
            <person name="MacCabe A."/>
            <person name="Maekelae M.R."/>
            <person name="Malavazi I."/>
            <person name="Melin P."/>
            <person name="Meyer V."/>
            <person name="Mielnichuk N."/>
            <person name="Miskei M."/>
            <person name="Molnar A.P."/>
            <person name="Mule G."/>
            <person name="Ngan C.Y."/>
            <person name="Orejas M."/>
            <person name="Orosz E."/>
            <person name="Ouedraogo J.P."/>
            <person name="Overkamp K.M."/>
            <person name="Park H.-S."/>
            <person name="Perrone G."/>
            <person name="Piumi F."/>
            <person name="Punt P.J."/>
            <person name="Ram A.F."/>
            <person name="Ramon A."/>
            <person name="Rauscher S."/>
            <person name="Record E."/>
            <person name="Riano-Pachon D.M."/>
            <person name="Robert V."/>
            <person name="Roehrig J."/>
            <person name="Ruller R."/>
            <person name="Salamov A."/>
            <person name="Salih N.S."/>
            <person name="Samson R.A."/>
            <person name="Sandor E."/>
            <person name="Sanguinetti M."/>
            <person name="Schuetze T."/>
            <person name="Sepcic K."/>
            <person name="Shelest E."/>
            <person name="Sherlock G."/>
            <person name="Sophianopoulou V."/>
            <person name="Squina F.M."/>
            <person name="Sun H."/>
            <person name="Susca A."/>
            <person name="Todd R.B."/>
            <person name="Tsang A."/>
            <person name="Unkles S.E."/>
            <person name="van de Wiele N."/>
            <person name="van Rossen-Uffink D."/>
            <person name="Oliveira J.V."/>
            <person name="Vesth T.C."/>
            <person name="Visser J."/>
            <person name="Yu J.-H."/>
            <person name="Zhou M."/>
            <person name="Andersen M.R."/>
            <person name="Archer D.B."/>
            <person name="Baker S.E."/>
            <person name="Benoit I."/>
            <person name="Brakhage A.A."/>
            <person name="Braus G.H."/>
            <person name="Fischer R."/>
            <person name="Frisvad J.C."/>
            <person name="Goldman G.H."/>
            <person name="Houbraken J."/>
            <person name="Oakley B."/>
            <person name="Pocsi I."/>
            <person name="Scazzocchio C."/>
            <person name="Seiboth B."/>
            <person name="vanKuyk P.A."/>
            <person name="Wortman J."/>
            <person name="Dyer P.S."/>
            <person name="Grigoriev I.V."/>
        </authorList>
    </citation>
    <scope>NUCLEOTIDE SEQUENCE [LARGE SCALE GENOMIC DNA]</scope>
    <source>
        <strain evidence="2">CBS 516.65</strain>
    </source>
</reference>
<dbReference type="GeneID" id="34466429"/>
<evidence type="ECO:0000313" key="1">
    <source>
        <dbReference type="EMBL" id="OJJ83824.1"/>
    </source>
</evidence>
<feature type="non-terminal residue" evidence="1">
    <location>
        <position position="1"/>
    </location>
</feature>
<evidence type="ECO:0000313" key="2">
    <source>
        <dbReference type="Proteomes" id="UP000184300"/>
    </source>
</evidence>
<proteinExistence type="predicted"/>
<accession>A0A1L9VIV0</accession>
<dbReference type="EMBL" id="KV878898">
    <property type="protein sequence ID" value="OJJ83824.1"/>
    <property type="molecule type" value="Genomic_DNA"/>
</dbReference>
<sequence>MPAHDSVILYLGLSDLINILSSSHDALNEGFMTTPPQYLTFTNVTLKESQEKICFEKSEALVYAKFRYNTRTQELVAKVLNPRNAHPHIISSFQWSMMLSQFTSMGVGVGDYGATLSPVITLGDWVRQPDSCLGPALKIPYTVVLGVAAAAPGSKEGLKGNVRGWIESPGNCVDLVITICINVLQPQQQMGTMTIAKWEPRGDNATNGNGNRTAMRTTVLTIKSQTSTTTGTSIDPRSGDAVPCNELRVPFETIFRRALVNLEKDVVFDQKALLKFADTTWKQIRAGRSEGY</sequence>
<organism evidence="1 2">
    <name type="scientific">Aspergillus glaucus CBS 516.65</name>
    <dbReference type="NCBI Taxonomy" id="1160497"/>
    <lineage>
        <taxon>Eukaryota</taxon>
        <taxon>Fungi</taxon>
        <taxon>Dikarya</taxon>
        <taxon>Ascomycota</taxon>
        <taxon>Pezizomycotina</taxon>
        <taxon>Eurotiomycetes</taxon>
        <taxon>Eurotiomycetidae</taxon>
        <taxon>Eurotiales</taxon>
        <taxon>Aspergillaceae</taxon>
        <taxon>Aspergillus</taxon>
        <taxon>Aspergillus subgen. Aspergillus</taxon>
    </lineage>
</organism>
<name>A0A1L9VIV0_ASPGL</name>
<dbReference type="VEuPathDB" id="FungiDB:ASPGLDRAFT_82512"/>
<dbReference type="RefSeq" id="XP_022400522.1">
    <property type="nucleotide sequence ID" value="XM_022550169.1"/>
</dbReference>
<gene>
    <name evidence="1" type="ORF">ASPGLDRAFT_82512</name>
</gene>
<dbReference type="Proteomes" id="UP000184300">
    <property type="component" value="Unassembled WGS sequence"/>
</dbReference>
<keyword evidence="2" id="KW-1185">Reference proteome</keyword>
<protein>
    <submittedName>
        <fullName evidence="1">Uncharacterized protein</fullName>
    </submittedName>
</protein>